<evidence type="ECO:0000313" key="2">
    <source>
        <dbReference type="EMBL" id="JAI58093.1"/>
    </source>
</evidence>
<evidence type="ECO:0000256" key="1">
    <source>
        <dbReference type="SAM" id="MobiDB-lite"/>
    </source>
</evidence>
<dbReference type="EMBL" id="GDRN01103358">
    <property type="protein sequence ID" value="JAI58093.1"/>
    <property type="molecule type" value="Transcribed_RNA"/>
</dbReference>
<feature type="region of interest" description="Disordered" evidence="1">
    <location>
        <begin position="1"/>
        <end position="27"/>
    </location>
</feature>
<protein>
    <submittedName>
        <fullName evidence="2">Uncharacterized protein</fullName>
    </submittedName>
</protein>
<proteinExistence type="predicted"/>
<accession>A0A0P4VYK2</accession>
<sequence>MPVEEASPRAATPPSGPSKAATNGHGSVVAPVAHKTIMEQNGIASHPSHDAPPSMPWFGMDIGGTLTKLVYFEPTDLSEAEEESEVETIKNIRKYLKSNSAYGETGHRDAHLQVSVR</sequence>
<reference evidence="2" key="1">
    <citation type="submission" date="2015-09" db="EMBL/GenBank/DDBJ databases">
        <title>Scylla olivacea transcriptome.</title>
        <authorList>
            <person name="Ikhwanuddin M."/>
        </authorList>
    </citation>
    <scope>NUCLEOTIDE SEQUENCE</scope>
</reference>
<dbReference type="AlphaFoldDB" id="A0A0P4VYK2"/>
<name>A0A0P4VYK2_SCYOL</name>
<dbReference type="InterPro" id="IPR043129">
    <property type="entry name" value="ATPase_NBD"/>
</dbReference>
<dbReference type="SUPFAM" id="SSF53067">
    <property type="entry name" value="Actin-like ATPase domain"/>
    <property type="match status" value="1"/>
</dbReference>
<organism evidence="2">
    <name type="scientific">Scylla olivacea</name>
    <name type="common">Orange mud crab</name>
    <name type="synonym">Cancer olivacea</name>
    <dbReference type="NCBI Taxonomy" id="85551"/>
    <lineage>
        <taxon>Eukaryota</taxon>
        <taxon>Metazoa</taxon>
        <taxon>Ecdysozoa</taxon>
        <taxon>Arthropoda</taxon>
        <taxon>Crustacea</taxon>
        <taxon>Multicrustacea</taxon>
        <taxon>Malacostraca</taxon>
        <taxon>Eumalacostraca</taxon>
        <taxon>Eucarida</taxon>
        <taxon>Decapoda</taxon>
        <taxon>Pleocyemata</taxon>
        <taxon>Brachyura</taxon>
        <taxon>Eubrachyura</taxon>
        <taxon>Portunoidea</taxon>
        <taxon>Portunidae</taxon>
        <taxon>Portuninae</taxon>
        <taxon>Scylla</taxon>
    </lineage>
</organism>
<dbReference type="Gene3D" id="3.30.420.510">
    <property type="match status" value="1"/>
</dbReference>